<dbReference type="PANTHER" id="PTHR36302">
    <property type="entry name" value="BLR7088 PROTEIN"/>
    <property type="match status" value="1"/>
</dbReference>
<dbReference type="AlphaFoldDB" id="A0A255Z787"/>
<dbReference type="InterPro" id="IPR036182">
    <property type="entry name" value="PCuAC_sf"/>
</dbReference>
<dbReference type="OrthoDB" id="9796962at2"/>
<keyword evidence="1" id="KW-0732">Signal</keyword>
<dbReference type="Proteomes" id="UP000216998">
    <property type="component" value="Unassembled WGS sequence"/>
</dbReference>
<proteinExistence type="predicted"/>
<reference evidence="2 3" key="1">
    <citation type="submission" date="2017-07" db="EMBL/GenBank/DDBJ databases">
        <title>Niveispirillum cyanobacteriorum sp. nov., isolated from cyanobacterial aggregates in a eutrophic lake.</title>
        <authorList>
            <person name="Cai H."/>
        </authorList>
    </citation>
    <scope>NUCLEOTIDE SEQUENCE [LARGE SCALE GENOMIC DNA]</scope>
    <source>
        <strain evidence="3">TH1-14</strain>
    </source>
</reference>
<evidence type="ECO:0000313" key="2">
    <source>
        <dbReference type="EMBL" id="OYQ37403.1"/>
    </source>
</evidence>
<dbReference type="Pfam" id="PF04314">
    <property type="entry name" value="PCuAC"/>
    <property type="match status" value="1"/>
</dbReference>
<sequence length="167" mass="17056">MGILTMRTFARNLVVSAAAALLFVGAAQAEISVSNPFSRASAPQAKAGAAFMTLSIDAGADKLLGASSPVAETVELHTHLMEGGIARMRPVEGGIAVTAGTPTELKPGGLHIMLMGLKAPLKQGESFPLTLKFEKAGEVPVTVPVQGPGAMAPMKGHGHDGHAGHHH</sequence>
<dbReference type="EMBL" id="NOXU01000015">
    <property type="protein sequence ID" value="OYQ37403.1"/>
    <property type="molecule type" value="Genomic_DNA"/>
</dbReference>
<dbReference type="PANTHER" id="PTHR36302:SF1">
    <property type="entry name" value="COPPER CHAPERONE PCU(A)C"/>
    <property type="match status" value="1"/>
</dbReference>
<protein>
    <recommendedName>
        <fullName evidence="4">Copper chaperone PCu(A)C</fullName>
    </recommendedName>
</protein>
<name>A0A255Z787_9PROT</name>
<feature type="chain" id="PRO_5012423044" description="Copper chaperone PCu(A)C" evidence="1">
    <location>
        <begin position="30"/>
        <end position="167"/>
    </location>
</feature>
<evidence type="ECO:0008006" key="4">
    <source>
        <dbReference type="Google" id="ProtNLM"/>
    </source>
</evidence>
<keyword evidence="3" id="KW-1185">Reference proteome</keyword>
<comment type="caution">
    <text evidence="2">The sequence shown here is derived from an EMBL/GenBank/DDBJ whole genome shotgun (WGS) entry which is preliminary data.</text>
</comment>
<feature type="signal peptide" evidence="1">
    <location>
        <begin position="1"/>
        <end position="29"/>
    </location>
</feature>
<dbReference type="InterPro" id="IPR058248">
    <property type="entry name" value="Lxx211020-like"/>
</dbReference>
<organism evidence="2 3">
    <name type="scientific">Niveispirillum lacus</name>
    <dbReference type="NCBI Taxonomy" id="1981099"/>
    <lineage>
        <taxon>Bacteria</taxon>
        <taxon>Pseudomonadati</taxon>
        <taxon>Pseudomonadota</taxon>
        <taxon>Alphaproteobacteria</taxon>
        <taxon>Rhodospirillales</taxon>
        <taxon>Azospirillaceae</taxon>
        <taxon>Niveispirillum</taxon>
    </lineage>
</organism>
<dbReference type="Gene3D" id="2.60.40.1890">
    <property type="entry name" value="PCu(A)C copper chaperone"/>
    <property type="match status" value="1"/>
</dbReference>
<dbReference type="InterPro" id="IPR007410">
    <property type="entry name" value="LpqE-like"/>
</dbReference>
<accession>A0A255Z787</accession>
<gene>
    <name evidence="2" type="ORF">CHU95_01540</name>
</gene>
<dbReference type="SUPFAM" id="SSF110087">
    <property type="entry name" value="DR1885-like metal-binding protein"/>
    <property type="match status" value="1"/>
</dbReference>
<evidence type="ECO:0000256" key="1">
    <source>
        <dbReference type="SAM" id="SignalP"/>
    </source>
</evidence>
<evidence type="ECO:0000313" key="3">
    <source>
        <dbReference type="Proteomes" id="UP000216998"/>
    </source>
</evidence>